<feature type="region of interest" description="Disordered" evidence="1">
    <location>
        <begin position="111"/>
        <end position="131"/>
    </location>
</feature>
<dbReference type="AlphaFoldDB" id="A0A9W6WTL7"/>
<reference evidence="2" key="1">
    <citation type="submission" date="2023-04" db="EMBL/GenBank/DDBJ databases">
        <title>Phytophthora fragariaefolia NBRC 109709.</title>
        <authorList>
            <person name="Ichikawa N."/>
            <person name="Sato H."/>
            <person name="Tonouchi N."/>
        </authorList>
    </citation>
    <scope>NUCLEOTIDE SEQUENCE</scope>
    <source>
        <strain evidence="2">NBRC 109709</strain>
    </source>
</reference>
<accession>A0A9W6WTL7</accession>
<sequence length="225" mass="24754">MPPEEQSSLEEVEQTARRRNAARRRTARKEKESTEAQDQPDSEPAIQEAHQAILDTGTRDGSVEEPPNGSERDSVSESLGIKLKNEGPLPAVEEASVSANSHDTLQLRPGLASPRLTQEDAQGPPPEVPETSATRVVVDLTEVADPDAQVQIGEMTVAQAKAYVANHVRRWMRVTLEFVASPSIEYSWPSPVPDFRPWWAAVMATSEYVASRMSMANPNDAWISE</sequence>
<organism evidence="2 3">
    <name type="scientific">Phytophthora fragariaefolia</name>
    <dbReference type="NCBI Taxonomy" id="1490495"/>
    <lineage>
        <taxon>Eukaryota</taxon>
        <taxon>Sar</taxon>
        <taxon>Stramenopiles</taxon>
        <taxon>Oomycota</taxon>
        <taxon>Peronosporomycetes</taxon>
        <taxon>Peronosporales</taxon>
        <taxon>Peronosporaceae</taxon>
        <taxon>Phytophthora</taxon>
    </lineage>
</organism>
<dbReference type="OrthoDB" id="111185at2759"/>
<proteinExistence type="predicted"/>
<gene>
    <name evidence="2" type="ORF">Pfra01_000515300</name>
</gene>
<feature type="compositionally biased region" description="Basic residues" evidence="1">
    <location>
        <begin position="17"/>
        <end position="28"/>
    </location>
</feature>
<dbReference type="EMBL" id="BSXT01000413">
    <property type="protein sequence ID" value="GMF26792.1"/>
    <property type="molecule type" value="Genomic_DNA"/>
</dbReference>
<feature type="region of interest" description="Disordered" evidence="1">
    <location>
        <begin position="1"/>
        <end position="87"/>
    </location>
</feature>
<protein>
    <submittedName>
        <fullName evidence="2">Unnamed protein product</fullName>
    </submittedName>
</protein>
<evidence type="ECO:0000256" key="1">
    <source>
        <dbReference type="SAM" id="MobiDB-lite"/>
    </source>
</evidence>
<evidence type="ECO:0000313" key="3">
    <source>
        <dbReference type="Proteomes" id="UP001165121"/>
    </source>
</evidence>
<dbReference type="Proteomes" id="UP001165121">
    <property type="component" value="Unassembled WGS sequence"/>
</dbReference>
<name>A0A9W6WTL7_9STRA</name>
<keyword evidence="3" id="KW-1185">Reference proteome</keyword>
<comment type="caution">
    <text evidence="2">The sequence shown here is derived from an EMBL/GenBank/DDBJ whole genome shotgun (WGS) entry which is preliminary data.</text>
</comment>
<evidence type="ECO:0000313" key="2">
    <source>
        <dbReference type="EMBL" id="GMF26792.1"/>
    </source>
</evidence>